<sequence>MEMDLCNEAKMLKMELVSARRSRRVETVTATSQWDYPGPLIGSLNRYTL</sequence>
<comment type="caution">
    <text evidence="1">The sequence shown here is derived from an EMBL/GenBank/DDBJ whole genome shotgun (WGS) entry which is preliminary data.</text>
</comment>
<evidence type="ECO:0000313" key="1">
    <source>
        <dbReference type="EMBL" id="KZS00616.1"/>
    </source>
</evidence>
<accession>A0A164HW01</accession>
<gene>
    <name evidence="1" type="ORF">APZ42_003023</name>
</gene>
<proteinExistence type="predicted"/>
<keyword evidence="2" id="KW-1185">Reference proteome</keyword>
<feature type="non-terminal residue" evidence="1">
    <location>
        <position position="49"/>
    </location>
</feature>
<name>A0A164HW01_9CRUS</name>
<organism evidence="1 2">
    <name type="scientific">Daphnia magna</name>
    <dbReference type="NCBI Taxonomy" id="35525"/>
    <lineage>
        <taxon>Eukaryota</taxon>
        <taxon>Metazoa</taxon>
        <taxon>Ecdysozoa</taxon>
        <taxon>Arthropoda</taxon>
        <taxon>Crustacea</taxon>
        <taxon>Branchiopoda</taxon>
        <taxon>Diplostraca</taxon>
        <taxon>Cladocera</taxon>
        <taxon>Anomopoda</taxon>
        <taxon>Daphniidae</taxon>
        <taxon>Daphnia</taxon>
    </lineage>
</organism>
<dbReference type="AlphaFoldDB" id="A0A164HW01"/>
<dbReference type="EMBL" id="LRGB01009276">
    <property type="protein sequence ID" value="KZS00616.1"/>
    <property type="molecule type" value="Genomic_DNA"/>
</dbReference>
<dbReference type="Proteomes" id="UP000076858">
    <property type="component" value="Unassembled WGS sequence"/>
</dbReference>
<evidence type="ECO:0000313" key="2">
    <source>
        <dbReference type="Proteomes" id="UP000076858"/>
    </source>
</evidence>
<reference evidence="1 2" key="1">
    <citation type="submission" date="2016-03" db="EMBL/GenBank/DDBJ databases">
        <title>EvidentialGene: Evidence-directed Construction of Genes on Genomes.</title>
        <authorList>
            <person name="Gilbert D.G."/>
            <person name="Choi J.-H."/>
            <person name="Mockaitis K."/>
            <person name="Colbourne J."/>
            <person name="Pfrender M."/>
        </authorList>
    </citation>
    <scope>NUCLEOTIDE SEQUENCE [LARGE SCALE GENOMIC DNA]</scope>
    <source>
        <strain evidence="1 2">Xinb3</strain>
        <tissue evidence="1">Complete organism</tissue>
    </source>
</reference>
<protein>
    <submittedName>
        <fullName evidence="1">Uncharacterized protein</fullName>
    </submittedName>
</protein>